<dbReference type="Pfam" id="PF01053">
    <property type="entry name" value="Cys_Met_Meta_PP"/>
    <property type="match status" value="1"/>
</dbReference>
<dbReference type="InterPro" id="IPR051750">
    <property type="entry name" value="Trans-sulfuration_enzymes"/>
</dbReference>
<evidence type="ECO:0000256" key="3">
    <source>
        <dbReference type="SAM" id="MobiDB-lite"/>
    </source>
</evidence>
<dbReference type="InterPro" id="IPR015422">
    <property type="entry name" value="PyrdxlP-dep_Trfase_small"/>
</dbReference>
<comment type="caution">
    <text evidence="4">The sequence shown here is derived from an EMBL/GenBank/DDBJ whole genome shotgun (WGS) entry which is preliminary data.</text>
</comment>
<keyword evidence="2" id="KW-0663">Pyridoxal phosphate</keyword>
<dbReference type="PANTHER" id="PTHR42699">
    <property type="match status" value="1"/>
</dbReference>
<dbReference type="InterPro" id="IPR015424">
    <property type="entry name" value="PyrdxlP-dep_Trfase"/>
</dbReference>
<dbReference type="GO" id="GO:0003962">
    <property type="term" value="F:cystathionine gamma-synthase activity"/>
    <property type="evidence" value="ECO:0007669"/>
    <property type="project" value="UniProtKB-EC"/>
</dbReference>
<dbReference type="SUPFAM" id="SSF53383">
    <property type="entry name" value="PLP-dependent transferases"/>
    <property type="match status" value="1"/>
</dbReference>
<evidence type="ECO:0000313" key="5">
    <source>
        <dbReference type="Proteomes" id="UP001642406"/>
    </source>
</evidence>
<keyword evidence="4" id="KW-0808">Transferase</keyword>
<reference evidence="4 5" key="1">
    <citation type="submission" date="2024-01" db="EMBL/GenBank/DDBJ databases">
        <authorList>
            <person name="Allen C."/>
            <person name="Tagirdzhanova G."/>
        </authorList>
    </citation>
    <scope>NUCLEOTIDE SEQUENCE [LARGE SCALE GENOMIC DNA]</scope>
</reference>
<dbReference type="Proteomes" id="UP001642406">
    <property type="component" value="Unassembled WGS sequence"/>
</dbReference>
<protein>
    <submittedName>
        <fullName evidence="4">Cystathionine gamma-synthase</fullName>
        <ecNumber evidence="4">2.5.1.48</ecNumber>
    </submittedName>
</protein>
<dbReference type="InterPro" id="IPR000277">
    <property type="entry name" value="Cys/Met-Metab_PyrdxlP-dep_enz"/>
</dbReference>
<feature type="compositionally biased region" description="Low complexity" evidence="3">
    <location>
        <begin position="211"/>
        <end position="233"/>
    </location>
</feature>
<evidence type="ECO:0000313" key="4">
    <source>
        <dbReference type="EMBL" id="CAK7233207.1"/>
    </source>
</evidence>
<name>A0ABP0CNP8_9PEZI</name>
<accession>A0ABP0CNP8</accession>
<dbReference type="InterPro" id="IPR015421">
    <property type="entry name" value="PyrdxlP-dep_Trfase_major"/>
</dbReference>
<dbReference type="Gene3D" id="3.40.640.10">
    <property type="entry name" value="Type I PLP-dependent aspartate aminotransferase-like (Major domain)"/>
    <property type="match status" value="1"/>
</dbReference>
<evidence type="ECO:0000256" key="1">
    <source>
        <dbReference type="ARBA" id="ARBA00001933"/>
    </source>
</evidence>
<organism evidence="4 5">
    <name type="scientific">Sporothrix bragantina</name>
    <dbReference type="NCBI Taxonomy" id="671064"/>
    <lineage>
        <taxon>Eukaryota</taxon>
        <taxon>Fungi</taxon>
        <taxon>Dikarya</taxon>
        <taxon>Ascomycota</taxon>
        <taxon>Pezizomycotina</taxon>
        <taxon>Sordariomycetes</taxon>
        <taxon>Sordariomycetidae</taxon>
        <taxon>Ophiostomatales</taxon>
        <taxon>Ophiostomataceae</taxon>
        <taxon>Sporothrix</taxon>
    </lineage>
</organism>
<gene>
    <name evidence="4" type="primary">STR2</name>
    <name evidence="4" type="ORF">SBRCBS47491_008530</name>
</gene>
<keyword evidence="5" id="KW-1185">Reference proteome</keyword>
<dbReference type="EC" id="2.5.1.48" evidence="4"/>
<dbReference type="Gene3D" id="3.90.1150.10">
    <property type="entry name" value="Aspartate Aminotransferase, domain 1"/>
    <property type="match status" value="1"/>
</dbReference>
<proteinExistence type="predicted"/>
<dbReference type="PANTHER" id="PTHR42699:SF1">
    <property type="entry name" value="CYSTATHIONINE GAMMA-SYNTHASE-RELATED"/>
    <property type="match status" value="1"/>
</dbReference>
<comment type="cofactor">
    <cofactor evidence="1">
        <name>pyridoxal 5'-phosphate</name>
        <dbReference type="ChEBI" id="CHEBI:597326"/>
    </cofactor>
</comment>
<sequence>MPSIGLGESIPPDTAHAVSVSLPTWKANVGYEEGESWVISKMVTGYPRFFIHNLIKAFAASIAERFGQPGQTSVLFPSRAAAERCKEFIEKYATEPALLKNLTLVHLALDPSNPESAPYRSLAPTISAVIINTETFPFGKQYWQHSGDGVSSRRAEYCHKLFIEGLLVRLSDDNIPVAASTPVSATPSPAPPAVAGMKPFRGPKRYRRPMSTADSAASPASTLSAAVASTPTTNGKSNGHPISPHTGAGEEDEDETARFLEERFGRNLDLSFVRRAKSAILRRITGAMTADNDVDLEHSRTPTPAAADANFRGVSDVQEEDVYLVPCGMNAVFNAHRFLLRARPDKAHLKSINFGFPYVDTLKILQKFGAGCLFYGHASEEDLDDLEQRLKEGERFLGLFCEFPGNPLLTCPNLVRIRKLADEYDFAVVVDETIGTFANVNVLPYSDIVVSSLTKIFSGDCNVMGGSLVLNRHQKALYTKLKEAAAIEYDPNSYWPEDAIFMERNSRDFATRVDRINANAQTICDVLLASPVVKQLNYPKYVPTRANYEACRIHAAADSTHGHREGGYGGLLSFSFHNKAQAIAFYDAVDTAKGPSLGTNFTLTSPYVVLAHYQELDWCAGLGVDPDLIRVSVGLEEENALRETFETALAAAAAVVA</sequence>
<evidence type="ECO:0000256" key="2">
    <source>
        <dbReference type="ARBA" id="ARBA00022898"/>
    </source>
</evidence>
<feature type="region of interest" description="Disordered" evidence="3">
    <location>
        <begin position="180"/>
        <end position="256"/>
    </location>
</feature>
<dbReference type="EMBL" id="CAWUHC010000112">
    <property type="protein sequence ID" value="CAK7233207.1"/>
    <property type="molecule type" value="Genomic_DNA"/>
</dbReference>